<dbReference type="Proteomes" id="UP000241447">
    <property type="component" value="Chromosome"/>
</dbReference>
<protein>
    <submittedName>
        <fullName evidence="2">Uncharacterized protein</fullName>
    </submittedName>
</protein>
<dbReference type="EMBL" id="CP028475">
    <property type="protein sequence ID" value="AVW90238.1"/>
    <property type="molecule type" value="Genomic_DNA"/>
</dbReference>
<keyword evidence="1" id="KW-0472">Membrane</keyword>
<evidence type="ECO:0000313" key="2">
    <source>
        <dbReference type="EMBL" id="AVW90238.1"/>
    </source>
</evidence>
<accession>A0A2R4LZF1</accession>
<proteinExistence type="predicted"/>
<dbReference type="KEGG" id="cbak:DA792_03370"/>
<dbReference type="AlphaFoldDB" id="A0A2R4LZF1"/>
<name>A0A2R4LZF1_9RHOB</name>
<evidence type="ECO:0000256" key="1">
    <source>
        <dbReference type="SAM" id="Phobius"/>
    </source>
</evidence>
<organism evidence="2 3">
    <name type="scientific">Celeribacter baekdonensis</name>
    <dbReference type="NCBI Taxonomy" id="875171"/>
    <lineage>
        <taxon>Bacteria</taxon>
        <taxon>Pseudomonadati</taxon>
        <taxon>Pseudomonadota</taxon>
        <taxon>Alphaproteobacteria</taxon>
        <taxon>Rhodobacterales</taxon>
        <taxon>Roseobacteraceae</taxon>
        <taxon>Celeribacter</taxon>
    </lineage>
</organism>
<keyword evidence="1" id="KW-1133">Transmembrane helix</keyword>
<evidence type="ECO:0000313" key="3">
    <source>
        <dbReference type="Proteomes" id="UP000241447"/>
    </source>
</evidence>
<reference evidence="2 3" key="1">
    <citation type="submission" date="2018-03" db="EMBL/GenBank/DDBJ databases">
        <title>The Complete Genome of Celeribacter baekdonensis strain LH4, a Thiosulfate-Oxidizing Alphaproteobacterium Isolated from Gulf of Mexico Continental Slope Sediments.</title>
        <authorList>
            <person name="Flood B.E."/>
            <person name="Bailey J.V."/>
            <person name="Leprich D."/>
        </authorList>
    </citation>
    <scope>NUCLEOTIDE SEQUENCE [LARGE SCALE GENOMIC DNA]</scope>
    <source>
        <strain evidence="2 3">LH4</strain>
    </source>
</reference>
<feature type="transmembrane region" description="Helical" evidence="1">
    <location>
        <begin position="12"/>
        <end position="38"/>
    </location>
</feature>
<gene>
    <name evidence="2" type="ORF">DA792_03370</name>
</gene>
<sequence length="130" mass="14084">MPGARAILLNRLGFLHPFALDAGILALALSVTPLALWAQGALPIQFETLTTPGEFTIYFTDLQYSADQVWFVSGSCESASEAAVISVQDYAYSADLTVFLARYAFEADQVVCVANPGQAPQAFWDAYPQK</sequence>
<keyword evidence="1" id="KW-0812">Transmembrane</keyword>